<evidence type="ECO:0000256" key="1">
    <source>
        <dbReference type="ARBA" id="ARBA00022723"/>
    </source>
</evidence>
<evidence type="ECO:0000256" key="4">
    <source>
        <dbReference type="SAM" id="MobiDB-lite"/>
    </source>
</evidence>
<keyword evidence="7" id="KW-1185">Reference proteome</keyword>
<dbReference type="Pfam" id="PF00412">
    <property type="entry name" value="LIM"/>
    <property type="match status" value="1"/>
</dbReference>
<dbReference type="Ensembl" id="ENSMCST00000009002.1">
    <property type="protein sequence ID" value="ENSMCSP00000008784.1"/>
    <property type="gene ID" value="ENSMCSG00000006250.1"/>
</dbReference>
<feature type="region of interest" description="Disordered" evidence="4">
    <location>
        <begin position="130"/>
        <end position="152"/>
    </location>
</feature>
<keyword evidence="2" id="KW-0862">Zinc</keyword>
<organism evidence="6 7">
    <name type="scientific">Malurus cyaneus samueli</name>
    <dbReference type="NCBI Taxonomy" id="2593467"/>
    <lineage>
        <taxon>Eukaryota</taxon>
        <taxon>Metazoa</taxon>
        <taxon>Chordata</taxon>
        <taxon>Craniata</taxon>
        <taxon>Vertebrata</taxon>
        <taxon>Euteleostomi</taxon>
        <taxon>Archelosauria</taxon>
        <taxon>Archosauria</taxon>
        <taxon>Dinosauria</taxon>
        <taxon>Saurischia</taxon>
        <taxon>Theropoda</taxon>
        <taxon>Coelurosauria</taxon>
        <taxon>Aves</taxon>
        <taxon>Neognathae</taxon>
        <taxon>Neoaves</taxon>
        <taxon>Telluraves</taxon>
        <taxon>Australaves</taxon>
        <taxon>Passeriformes</taxon>
        <taxon>Meliphagoidea</taxon>
        <taxon>Maluridae</taxon>
        <taxon>Malurus</taxon>
    </lineage>
</organism>
<reference evidence="6" key="2">
    <citation type="submission" date="2025-09" db="UniProtKB">
        <authorList>
            <consortium name="Ensembl"/>
        </authorList>
    </citation>
    <scope>IDENTIFICATION</scope>
</reference>
<dbReference type="GO" id="GO:0046872">
    <property type="term" value="F:metal ion binding"/>
    <property type="evidence" value="ECO:0007669"/>
    <property type="project" value="UniProtKB-KW"/>
</dbReference>
<evidence type="ECO:0000313" key="6">
    <source>
        <dbReference type="Ensembl" id="ENSMCSP00000008784.1"/>
    </source>
</evidence>
<dbReference type="Gene3D" id="2.10.110.10">
    <property type="entry name" value="Cysteine Rich Protein"/>
    <property type="match status" value="1"/>
</dbReference>
<evidence type="ECO:0000256" key="3">
    <source>
        <dbReference type="ARBA" id="ARBA00023038"/>
    </source>
</evidence>
<protein>
    <submittedName>
        <fullName evidence="6">Cysteine and glycine rich protein 1</fullName>
    </submittedName>
</protein>
<name>A0A8C5TLK5_9PASS</name>
<dbReference type="InterPro" id="IPR001781">
    <property type="entry name" value="Znf_LIM"/>
</dbReference>
<accession>A0A8C5TLK5</accession>
<evidence type="ECO:0000313" key="7">
    <source>
        <dbReference type="Proteomes" id="UP000694560"/>
    </source>
</evidence>
<evidence type="ECO:0000256" key="2">
    <source>
        <dbReference type="ARBA" id="ARBA00022833"/>
    </source>
</evidence>
<keyword evidence="1" id="KW-0479">Metal-binding</keyword>
<reference evidence="6" key="1">
    <citation type="submission" date="2025-08" db="UniProtKB">
        <authorList>
            <consortium name="Ensembl"/>
        </authorList>
    </citation>
    <scope>IDENTIFICATION</scope>
</reference>
<evidence type="ECO:0000259" key="5">
    <source>
        <dbReference type="Pfam" id="PF00412"/>
    </source>
</evidence>
<proteinExistence type="predicted"/>
<sequence length="152" mass="16753">MPNWGGGKKCGVCQKAVYFAEEVQCEGNSFHKSCFLCILAQVLLPLCQVWQEPGVHHPGRQRWGDLLQRLLRQELRSQGLWLRAGRRGTDPLAVSSRARARPVLPARPTPQRAPHCHPCHRCFAAPAPSALPQRSPEPGGPSPVPVGSCWGR</sequence>
<dbReference type="SUPFAM" id="SSF57716">
    <property type="entry name" value="Glucocorticoid receptor-like (DNA-binding domain)"/>
    <property type="match status" value="1"/>
</dbReference>
<feature type="domain" description="LIM zinc-binding" evidence="5">
    <location>
        <begin position="10"/>
        <end position="38"/>
    </location>
</feature>
<dbReference type="AlphaFoldDB" id="A0A8C5TLK5"/>
<keyword evidence="3" id="KW-0440">LIM domain</keyword>
<dbReference type="Proteomes" id="UP000694560">
    <property type="component" value="Unplaced"/>
</dbReference>